<keyword evidence="2" id="KW-0175">Coiled coil</keyword>
<feature type="domain" description="HPt" evidence="3">
    <location>
        <begin position="17"/>
        <end position="111"/>
    </location>
</feature>
<dbReference type="EMBL" id="UGYW01000002">
    <property type="protein sequence ID" value="SUJ04591.1"/>
    <property type="molecule type" value="Genomic_DNA"/>
</dbReference>
<dbReference type="GO" id="GO:0004672">
    <property type="term" value="F:protein kinase activity"/>
    <property type="evidence" value="ECO:0007669"/>
    <property type="project" value="UniProtKB-ARBA"/>
</dbReference>
<keyword evidence="1" id="KW-0597">Phosphoprotein</keyword>
<evidence type="ECO:0000259" key="3">
    <source>
        <dbReference type="PROSITE" id="PS50894"/>
    </source>
</evidence>
<dbReference type="RefSeq" id="WP_258862061.1">
    <property type="nucleotide sequence ID" value="NZ_UGYW01000002.1"/>
</dbReference>
<dbReference type="Pfam" id="PF01627">
    <property type="entry name" value="Hpt"/>
    <property type="match status" value="1"/>
</dbReference>
<reference evidence="4 5" key="1">
    <citation type="submission" date="2018-06" db="EMBL/GenBank/DDBJ databases">
        <authorList>
            <consortium name="Pathogen Informatics"/>
            <person name="Doyle S."/>
        </authorList>
    </citation>
    <scope>NUCLEOTIDE SEQUENCE [LARGE SCALE GENOMIC DNA]</scope>
    <source>
        <strain evidence="4 5">NCTC11388</strain>
    </source>
</reference>
<gene>
    <name evidence="4" type="ORF">NCTC11388_01433</name>
</gene>
<dbReference type="PROSITE" id="PS50894">
    <property type="entry name" value="HPT"/>
    <property type="match status" value="1"/>
</dbReference>
<name>A0A380BQ56_SPHSI</name>
<dbReference type="InterPro" id="IPR008207">
    <property type="entry name" value="Sig_transdc_His_kin_Hpt_dom"/>
</dbReference>
<feature type="coiled-coil region" evidence="2">
    <location>
        <begin position="80"/>
        <end position="114"/>
    </location>
</feature>
<feature type="modified residue" description="Phosphohistidine" evidence="1">
    <location>
        <position position="56"/>
    </location>
</feature>
<accession>A0A380BQ56</accession>
<dbReference type="Proteomes" id="UP000254893">
    <property type="component" value="Unassembled WGS sequence"/>
</dbReference>
<evidence type="ECO:0000256" key="1">
    <source>
        <dbReference type="PROSITE-ProRule" id="PRU00110"/>
    </source>
</evidence>
<evidence type="ECO:0000256" key="2">
    <source>
        <dbReference type="SAM" id="Coils"/>
    </source>
</evidence>
<proteinExistence type="predicted"/>
<dbReference type="Gene3D" id="1.20.120.160">
    <property type="entry name" value="HPT domain"/>
    <property type="match status" value="1"/>
</dbReference>
<evidence type="ECO:0000313" key="4">
    <source>
        <dbReference type="EMBL" id="SUJ04591.1"/>
    </source>
</evidence>
<dbReference type="GO" id="GO:0000160">
    <property type="term" value="P:phosphorelay signal transduction system"/>
    <property type="evidence" value="ECO:0007669"/>
    <property type="project" value="InterPro"/>
</dbReference>
<sequence>MYNLIDPSLISSTMMDNSDIIREFITLYVAQTPLDEEALRTAIRNNDLNEIASKAHHIKPTMEYIGAFALKDRIITIESLAKEQADMNLIKDEFAILEKQLQDLYQELQHYLNSLR</sequence>
<dbReference type="SUPFAM" id="SSF47226">
    <property type="entry name" value="Histidine-containing phosphotransfer domain, HPT domain"/>
    <property type="match status" value="1"/>
</dbReference>
<protein>
    <submittedName>
        <fullName evidence="4">Hpt domain</fullName>
    </submittedName>
</protein>
<organism evidence="4 5">
    <name type="scientific">Sphingobacterium spiritivorum</name>
    <name type="common">Flavobacterium spiritivorum</name>
    <dbReference type="NCBI Taxonomy" id="258"/>
    <lineage>
        <taxon>Bacteria</taxon>
        <taxon>Pseudomonadati</taxon>
        <taxon>Bacteroidota</taxon>
        <taxon>Sphingobacteriia</taxon>
        <taxon>Sphingobacteriales</taxon>
        <taxon>Sphingobacteriaceae</taxon>
        <taxon>Sphingobacterium</taxon>
    </lineage>
</organism>
<dbReference type="InterPro" id="IPR036641">
    <property type="entry name" value="HPT_dom_sf"/>
</dbReference>
<evidence type="ECO:0000313" key="5">
    <source>
        <dbReference type="Proteomes" id="UP000254893"/>
    </source>
</evidence>
<dbReference type="AlphaFoldDB" id="A0A380BQ56"/>